<organism evidence="2 3">
    <name type="scientific">Plasmodium yoelii yoelii</name>
    <dbReference type="NCBI Taxonomy" id="73239"/>
    <lineage>
        <taxon>Eukaryota</taxon>
        <taxon>Sar</taxon>
        <taxon>Alveolata</taxon>
        <taxon>Apicomplexa</taxon>
        <taxon>Aconoidasida</taxon>
        <taxon>Haemosporida</taxon>
        <taxon>Plasmodiidae</taxon>
        <taxon>Plasmodium</taxon>
        <taxon>Plasmodium (Vinckeia)</taxon>
    </lineage>
</organism>
<dbReference type="InParanoid" id="Q7RPR2"/>
<gene>
    <name evidence="2" type="ORF">PY01394</name>
</gene>
<dbReference type="PaxDb" id="73239-Q7RPR2"/>
<feature type="transmembrane region" description="Helical" evidence="1">
    <location>
        <begin position="20"/>
        <end position="41"/>
    </location>
</feature>
<reference evidence="2 3" key="1">
    <citation type="journal article" date="2002" name="Nature">
        <title>Genome sequence and comparative analysis of the model rodent malaria parasite Plasmodium yoelii yoelii.</title>
        <authorList>
            <person name="Carlton J.M."/>
            <person name="Angiuoli S.V."/>
            <person name="Suh B.B."/>
            <person name="Kooij T.W."/>
            <person name="Pertea M."/>
            <person name="Silva J.C."/>
            <person name="Ermolaeva M.D."/>
            <person name="Allen J.E."/>
            <person name="Selengut J.D."/>
            <person name="Koo H.L."/>
            <person name="Peterson J.D."/>
            <person name="Pop M."/>
            <person name="Kosack D.S."/>
            <person name="Shumway M.F."/>
            <person name="Bidwell S.L."/>
            <person name="Shallom S.J."/>
            <person name="van Aken S.E."/>
            <person name="Riedmuller S.B."/>
            <person name="Feldblyum T.V."/>
            <person name="Cho J.K."/>
            <person name="Quackenbush J."/>
            <person name="Sedegah M."/>
            <person name="Shoaibi A."/>
            <person name="Cummings L.M."/>
            <person name="Florens L."/>
            <person name="Yates J.R."/>
            <person name="Raine J.D."/>
            <person name="Sinden R.E."/>
            <person name="Harris M.A."/>
            <person name="Cunningham D.A."/>
            <person name="Preiser P.R."/>
            <person name="Bergman L.W."/>
            <person name="Vaidya A.B."/>
            <person name="van Lin L.H."/>
            <person name="Janse C.J."/>
            <person name="Waters A.P."/>
            <person name="Smith H.O."/>
            <person name="White O.R."/>
            <person name="Salzberg S.L."/>
            <person name="Venter J.C."/>
            <person name="Fraser C.M."/>
            <person name="Hoffman S.L."/>
            <person name="Gardner M.J."/>
            <person name="Carucci D.J."/>
        </authorList>
    </citation>
    <scope>NUCLEOTIDE SEQUENCE [LARGE SCALE GENOMIC DNA]</scope>
    <source>
        <strain evidence="2 3">17XNL</strain>
    </source>
</reference>
<evidence type="ECO:0000256" key="1">
    <source>
        <dbReference type="SAM" id="Phobius"/>
    </source>
</evidence>
<keyword evidence="1" id="KW-0812">Transmembrane</keyword>
<dbReference type="InterPro" id="IPR006477">
    <property type="entry name" value="Yir_bir_cir"/>
</dbReference>
<keyword evidence="1" id="KW-1133">Transmembrane helix</keyword>
<dbReference type="Proteomes" id="UP000008553">
    <property type="component" value="Unassembled WGS sequence"/>
</dbReference>
<proteinExistence type="predicted"/>
<evidence type="ECO:0000313" key="2">
    <source>
        <dbReference type="EMBL" id="EAA20711.1"/>
    </source>
</evidence>
<dbReference type="AlphaFoldDB" id="Q7RPR2"/>
<dbReference type="Pfam" id="PF06022">
    <property type="entry name" value="Cir_Bir_Yir"/>
    <property type="match status" value="1"/>
</dbReference>
<name>Q7RPR2_PLAYO</name>
<evidence type="ECO:0000313" key="3">
    <source>
        <dbReference type="Proteomes" id="UP000008553"/>
    </source>
</evidence>
<accession>Q7RPR2</accession>
<feature type="transmembrane region" description="Helical" evidence="1">
    <location>
        <begin position="281"/>
        <end position="301"/>
    </location>
</feature>
<dbReference type="NCBIfam" id="TIGR01590">
    <property type="entry name" value="yir-bir-cir_Pla"/>
    <property type="match status" value="1"/>
</dbReference>
<protein>
    <submittedName>
        <fullName evidence="2">Yir3 protein</fullName>
    </submittedName>
</protein>
<comment type="caution">
    <text evidence="2">The sequence shown here is derived from an EMBL/GenBank/DDBJ whole genome shotgun (WGS) entry which is preliminary data.</text>
</comment>
<keyword evidence="1" id="KW-0472">Membrane</keyword>
<dbReference type="EMBL" id="AABL01000366">
    <property type="protein sequence ID" value="EAA20711.1"/>
    <property type="molecule type" value="Genomic_DNA"/>
</dbReference>
<keyword evidence="3" id="KW-1185">Reference proteome</keyword>
<sequence length="330" mass="38644">MLLLNLQIKNKILSQWMGIWYMDFLIIMFSFTFFDICQLLYTVRTSISDHLDTGGSHYFNSGHNFDKYCTNNSCDSNLGKINAGCLFLFDEFFKDSDNFKYNAKSNINIVEYIMIWLSYTLNKTTNGEKNINEFYNKYIENSNWYKKNIEGVTAYKNYKDLIDRNNYFLSMDKSIISKLYDALTSLCNIHVTDAGHVPNCEQCAKAANGFVTNYEGVISDSNITKNGLYRKILSILYTLSNDYDNFKKKNNNSSSLPSIKTKIYMPIYGFSSLIFLIENNFYILLLIFGIIIVFIGIYYKYSLSGFRNRLKNQYLRKKLKKMKKEWTINI</sequence>